<feature type="compositionally biased region" description="Basic and acidic residues" evidence="8">
    <location>
        <begin position="338"/>
        <end position="379"/>
    </location>
</feature>
<dbReference type="InterPro" id="IPR036850">
    <property type="entry name" value="NDK-like_dom_sf"/>
</dbReference>
<feature type="compositionally biased region" description="Basic and acidic residues" evidence="8">
    <location>
        <begin position="450"/>
        <end position="459"/>
    </location>
</feature>
<feature type="compositionally biased region" description="Low complexity" evidence="8">
    <location>
        <begin position="737"/>
        <end position="752"/>
    </location>
</feature>
<comment type="similarity">
    <text evidence="1 7">Belongs to the NDK family.</text>
</comment>
<keyword evidence="4" id="KW-0547">Nucleotide-binding</keyword>
<dbReference type="OrthoDB" id="1729737at2759"/>
<keyword evidence="3" id="KW-0808">Transferase</keyword>
<dbReference type="EMBL" id="LSSK01000926">
    <property type="protein sequence ID" value="OMH81328.1"/>
    <property type="molecule type" value="Genomic_DNA"/>
</dbReference>
<evidence type="ECO:0000256" key="2">
    <source>
        <dbReference type="ARBA" id="ARBA00017632"/>
    </source>
</evidence>
<feature type="compositionally biased region" description="Polar residues" evidence="8">
    <location>
        <begin position="481"/>
        <end position="494"/>
    </location>
</feature>
<dbReference type="PANTHER" id="PTHR46161:SF3">
    <property type="entry name" value="NUCLEOSIDE DIPHOSPHATE KINASE DDB_G0292928-RELATED"/>
    <property type="match status" value="1"/>
</dbReference>
<evidence type="ECO:0000313" key="10">
    <source>
        <dbReference type="EMBL" id="OMH81328.1"/>
    </source>
</evidence>
<sequence length="814" mass="88017">MILANGFKIENEITADLDKDIAEKLFESDKKYPVFPKHVASMLEGPSVCYILSKDDAVSDGLSLVGDKNPKASRGIGTIRSKYGSNIIKNVVYVSENSSDAARDIETIRSLPEFLSMTASEEAGKNEVEKELVGNSGADVVEEERIEEHKSADELGSASTNSSLLESGNSPSDFSKEDLRFKDHIIIDPEEKHSADTVSETDVDEATVLGVVTTDNVSNTLGDANEHCIEEIETSHRDRSIEPELGVDNTLSTLNDLVIVAIDGSMKSNSLKKTVGGTLNQSVEKRIKNPIEESIEKPVEKIVERPVKETVEKPVKETVEKPAEETVEKIVQKPVEKIVERPVKETVEKPVKETVEKSVEKPVEKPVKETAEKTVEKKVYTKQTESTEDIIEIPKSDENDEKPATIPEATEQPPDQKQLEHTFKKSKPVSQLPNTPSAATSQKQKAVESLLDKGSKKADSSTAESSKPSHHNPKRPPPKTLSVSVLNKVKNSPFVQRDKTLLSEGHQPVVLPSNSPKASPVPGPNFSSSTNSISSSNSLSVPPISNILPSSSSRPTSPLAPLLQKPSLISSVSAAVKSINTRSAAPRKNFTTTTTSIMASRVRPPPASSAPRPRPTPQSITTLKSRQSSQPKPTTLPKSNPESKSKSASTTVPSSSSSNTKTKPPLQTTPRTAQQQPASSTSISTARKTKPPLPKFSPKHTPSTSFFAPAPPRTSTPTKSSHSISEPTLNSSSLFISSKPPTHSTPPKTTVSNPNLNSSNSARKTTRKPPIPRFSNSPSKRPREIPKATTTLPPNREDQSHLKPLIISTSKTGE</sequence>
<feature type="region of interest" description="Disordered" evidence="8">
    <location>
        <begin position="125"/>
        <end position="176"/>
    </location>
</feature>
<evidence type="ECO:0000256" key="4">
    <source>
        <dbReference type="ARBA" id="ARBA00022741"/>
    </source>
</evidence>
<dbReference type="PANTHER" id="PTHR46161">
    <property type="entry name" value="NUCLEOSIDE DIPHOSPHATE KINASE"/>
    <property type="match status" value="1"/>
</dbReference>
<evidence type="ECO:0000256" key="5">
    <source>
        <dbReference type="ARBA" id="ARBA00022777"/>
    </source>
</evidence>
<feature type="compositionally biased region" description="Polar residues" evidence="8">
    <location>
        <begin position="715"/>
        <end position="736"/>
    </location>
</feature>
<proteinExistence type="inferred from homology"/>
<gene>
    <name evidence="10" type="ORF">AX774_g5216</name>
</gene>
<keyword evidence="5" id="KW-0418">Kinase</keyword>
<dbReference type="GO" id="GO:0005524">
    <property type="term" value="F:ATP binding"/>
    <property type="evidence" value="ECO:0007669"/>
    <property type="project" value="UniProtKB-KW"/>
</dbReference>
<dbReference type="Pfam" id="PF00334">
    <property type="entry name" value="NDK"/>
    <property type="match status" value="1"/>
</dbReference>
<accession>A0A1R1PK34</accession>
<evidence type="ECO:0000256" key="3">
    <source>
        <dbReference type="ARBA" id="ARBA00022679"/>
    </source>
</evidence>
<dbReference type="SMART" id="SM00562">
    <property type="entry name" value="NDK"/>
    <property type="match status" value="1"/>
</dbReference>
<keyword evidence="6" id="KW-0067">ATP-binding</keyword>
<dbReference type="GO" id="GO:0016301">
    <property type="term" value="F:kinase activity"/>
    <property type="evidence" value="ECO:0007669"/>
    <property type="project" value="UniProtKB-KW"/>
</dbReference>
<keyword evidence="11" id="KW-1185">Reference proteome</keyword>
<dbReference type="SUPFAM" id="SSF54919">
    <property type="entry name" value="Nucleoside diphosphate kinase, NDK"/>
    <property type="match status" value="1"/>
</dbReference>
<dbReference type="Gene3D" id="3.30.70.141">
    <property type="entry name" value="Nucleoside diphosphate kinase-like domain"/>
    <property type="match status" value="1"/>
</dbReference>
<feature type="compositionally biased region" description="Pro residues" evidence="8">
    <location>
        <begin position="603"/>
        <end position="616"/>
    </location>
</feature>
<dbReference type="InterPro" id="IPR034907">
    <property type="entry name" value="NDK-like_dom"/>
</dbReference>
<feature type="compositionally biased region" description="Polar residues" evidence="8">
    <location>
        <begin position="428"/>
        <end position="444"/>
    </location>
</feature>
<evidence type="ECO:0000313" key="11">
    <source>
        <dbReference type="Proteomes" id="UP000188320"/>
    </source>
</evidence>
<protein>
    <recommendedName>
        <fullName evidence="2">Nucleoside diphosphate kinase</fullName>
    </recommendedName>
</protein>
<feature type="compositionally biased region" description="Low complexity" evidence="8">
    <location>
        <begin position="524"/>
        <end position="563"/>
    </location>
</feature>
<evidence type="ECO:0000259" key="9">
    <source>
        <dbReference type="SMART" id="SM00562"/>
    </source>
</evidence>
<evidence type="ECO:0000256" key="8">
    <source>
        <dbReference type="SAM" id="MobiDB-lite"/>
    </source>
</evidence>
<dbReference type="Proteomes" id="UP000188320">
    <property type="component" value="Unassembled WGS sequence"/>
</dbReference>
<organism evidence="10 11">
    <name type="scientific">Zancudomyces culisetae</name>
    <name type="common">Gut fungus</name>
    <name type="synonym">Smittium culisetae</name>
    <dbReference type="NCBI Taxonomy" id="1213189"/>
    <lineage>
        <taxon>Eukaryota</taxon>
        <taxon>Fungi</taxon>
        <taxon>Fungi incertae sedis</taxon>
        <taxon>Zoopagomycota</taxon>
        <taxon>Kickxellomycotina</taxon>
        <taxon>Harpellomycetes</taxon>
        <taxon>Harpellales</taxon>
        <taxon>Legeriomycetaceae</taxon>
        <taxon>Zancudomyces</taxon>
    </lineage>
</organism>
<feature type="compositionally biased region" description="Polar residues" evidence="8">
    <location>
        <begin position="567"/>
        <end position="598"/>
    </location>
</feature>
<feature type="region of interest" description="Disordered" evidence="8">
    <location>
        <begin position="338"/>
        <end position="814"/>
    </location>
</feature>
<name>A0A1R1PK34_ZANCU</name>
<evidence type="ECO:0000256" key="1">
    <source>
        <dbReference type="ARBA" id="ARBA00008142"/>
    </source>
</evidence>
<dbReference type="PROSITE" id="PS51374">
    <property type="entry name" value="NDPK_LIKE"/>
    <property type="match status" value="1"/>
</dbReference>
<feature type="compositionally biased region" description="Polar residues" evidence="8">
    <location>
        <begin position="753"/>
        <end position="763"/>
    </location>
</feature>
<feature type="compositionally biased region" description="Polar residues" evidence="8">
    <location>
        <begin position="157"/>
        <end position="173"/>
    </location>
</feature>
<dbReference type="AlphaFoldDB" id="A0A1R1PK34"/>
<feature type="domain" description="Nucleoside diphosphate kinase-like" evidence="9">
    <location>
        <begin position="1"/>
        <end position="116"/>
    </location>
</feature>
<comment type="caution">
    <text evidence="10">The sequence shown here is derived from an EMBL/GenBank/DDBJ whole genome shotgun (WGS) entry which is preliminary data.</text>
</comment>
<reference evidence="11" key="1">
    <citation type="submission" date="2017-01" db="EMBL/GenBank/DDBJ databases">
        <authorList>
            <person name="Wang Y."/>
            <person name="White M."/>
            <person name="Kvist S."/>
            <person name="Moncalvo J.-M."/>
        </authorList>
    </citation>
    <scope>NUCLEOTIDE SEQUENCE [LARGE SCALE GENOMIC DNA]</scope>
    <source>
        <strain evidence="11">COL-18-3</strain>
    </source>
</reference>
<feature type="compositionally biased region" description="Low complexity" evidence="8">
    <location>
        <begin position="646"/>
        <end position="677"/>
    </location>
</feature>
<evidence type="ECO:0000256" key="7">
    <source>
        <dbReference type="PROSITE-ProRule" id="PRU00706"/>
    </source>
</evidence>
<feature type="compositionally biased region" description="Basic residues" evidence="8">
    <location>
        <begin position="468"/>
        <end position="477"/>
    </location>
</feature>
<feature type="compositionally biased region" description="Basic and acidic residues" evidence="8">
    <location>
        <begin position="392"/>
        <end position="403"/>
    </location>
</feature>
<comment type="caution">
    <text evidence="7">Lacks conserved residue(s) required for the propagation of feature annotation.</text>
</comment>
<evidence type="ECO:0000256" key="6">
    <source>
        <dbReference type="ARBA" id="ARBA00022840"/>
    </source>
</evidence>
<feature type="compositionally biased region" description="Polar residues" evidence="8">
    <location>
        <begin position="618"/>
        <end position="642"/>
    </location>
</feature>